<proteinExistence type="predicted"/>
<dbReference type="PANTHER" id="PTHR24020:SF84">
    <property type="entry name" value="VWFA DOMAIN-CONTAINING PROTEIN"/>
    <property type="match status" value="1"/>
</dbReference>
<gene>
    <name evidence="3" type="ORF">CGOC_LOCUS13099</name>
</gene>
<name>A0A3P7NKB2_CYLGO</name>
<evidence type="ECO:0000256" key="1">
    <source>
        <dbReference type="SAM" id="MobiDB-lite"/>
    </source>
</evidence>
<dbReference type="InterPro" id="IPR050525">
    <property type="entry name" value="ECM_Assembly_Org"/>
</dbReference>
<dbReference type="OrthoDB" id="10256829at2759"/>
<evidence type="ECO:0000259" key="2">
    <source>
        <dbReference type="PROSITE" id="PS50234"/>
    </source>
</evidence>
<accession>A0A3P7NKB2</accession>
<dbReference type="Gene3D" id="3.40.50.410">
    <property type="entry name" value="von Willebrand factor, type A domain"/>
    <property type="match status" value="1"/>
</dbReference>
<sequence length="141" mass="15563">MTVEPTSVEVQPVPGPIAIPKGSCPTPNDQSDKNRTDVLFLLDSSNSYNQQKFMHAIQLLMDTVKHFRNIGPNGTQGDRPDAENVLVVLTDGQSDDKIQEPVEIAKKNNVTVLVIATVEANPNYIMELAGNMDNVFRFHTD</sequence>
<dbReference type="Pfam" id="PF00092">
    <property type="entry name" value="VWA"/>
    <property type="match status" value="1"/>
</dbReference>
<dbReference type="PANTHER" id="PTHR24020">
    <property type="entry name" value="COLLAGEN ALPHA"/>
    <property type="match status" value="1"/>
</dbReference>
<evidence type="ECO:0000313" key="3">
    <source>
        <dbReference type="EMBL" id="VDN36028.1"/>
    </source>
</evidence>
<feature type="domain" description="VWFA" evidence="2">
    <location>
        <begin position="56"/>
        <end position="141"/>
    </location>
</feature>
<organism evidence="3 4">
    <name type="scientific">Cylicostephanus goldi</name>
    <name type="common">Nematode worm</name>
    <dbReference type="NCBI Taxonomy" id="71465"/>
    <lineage>
        <taxon>Eukaryota</taxon>
        <taxon>Metazoa</taxon>
        <taxon>Ecdysozoa</taxon>
        <taxon>Nematoda</taxon>
        <taxon>Chromadorea</taxon>
        <taxon>Rhabditida</taxon>
        <taxon>Rhabditina</taxon>
        <taxon>Rhabditomorpha</taxon>
        <taxon>Strongyloidea</taxon>
        <taxon>Strongylidae</taxon>
        <taxon>Cylicostephanus</taxon>
    </lineage>
</organism>
<keyword evidence="4" id="KW-1185">Reference proteome</keyword>
<reference evidence="3 4" key="1">
    <citation type="submission" date="2018-11" db="EMBL/GenBank/DDBJ databases">
        <authorList>
            <consortium name="Pathogen Informatics"/>
        </authorList>
    </citation>
    <scope>NUCLEOTIDE SEQUENCE [LARGE SCALE GENOMIC DNA]</scope>
</reference>
<dbReference type="SUPFAM" id="SSF53300">
    <property type="entry name" value="vWA-like"/>
    <property type="match status" value="1"/>
</dbReference>
<dbReference type="EMBL" id="UYRV01128279">
    <property type="protein sequence ID" value="VDN36028.1"/>
    <property type="molecule type" value="Genomic_DNA"/>
</dbReference>
<feature type="region of interest" description="Disordered" evidence="1">
    <location>
        <begin position="1"/>
        <end position="32"/>
    </location>
</feature>
<evidence type="ECO:0000313" key="4">
    <source>
        <dbReference type="Proteomes" id="UP000271889"/>
    </source>
</evidence>
<dbReference type="PROSITE" id="PS50234">
    <property type="entry name" value="VWFA"/>
    <property type="match status" value="1"/>
</dbReference>
<dbReference type="AlphaFoldDB" id="A0A3P7NKB2"/>
<dbReference type="InterPro" id="IPR036465">
    <property type="entry name" value="vWFA_dom_sf"/>
</dbReference>
<protein>
    <recommendedName>
        <fullName evidence="2">VWFA domain-containing protein</fullName>
    </recommendedName>
</protein>
<dbReference type="PRINTS" id="PR00453">
    <property type="entry name" value="VWFADOMAIN"/>
</dbReference>
<feature type="non-terminal residue" evidence="3">
    <location>
        <position position="141"/>
    </location>
</feature>
<dbReference type="InterPro" id="IPR002035">
    <property type="entry name" value="VWF_A"/>
</dbReference>
<dbReference type="Proteomes" id="UP000271889">
    <property type="component" value="Unassembled WGS sequence"/>
</dbReference>